<feature type="domain" description="MDMPI C-terminal" evidence="1">
    <location>
        <begin position="142"/>
        <end position="241"/>
    </location>
</feature>
<comment type="caution">
    <text evidence="3">The sequence shown here is derived from an EMBL/GenBank/DDBJ whole genome shotgun (WGS) entry which is preliminary data.</text>
</comment>
<dbReference type="PANTHER" id="PTHR40758:SF1">
    <property type="entry name" value="CONSERVED PROTEIN"/>
    <property type="match status" value="1"/>
</dbReference>
<keyword evidence="4" id="KW-1185">Reference proteome</keyword>
<evidence type="ECO:0000313" key="4">
    <source>
        <dbReference type="Proteomes" id="UP000179627"/>
    </source>
</evidence>
<dbReference type="InterPro" id="IPR010872">
    <property type="entry name" value="MDMPI_C-term_domain"/>
</dbReference>
<evidence type="ECO:0000259" key="1">
    <source>
        <dbReference type="Pfam" id="PF07398"/>
    </source>
</evidence>
<feature type="domain" description="Mycothiol-dependent maleylpyruvate isomerase metal-binding" evidence="2">
    <location>
        <begin position="13"/>
        <end position="128"/>
    </location>
</feature>
<dbReference type="Pfam" id="PF11716">
    <property type="entry name" value="MDMPI_N"/>
    <property type="match status" value="1"/>
</dbReference>
<evidence type="ECO:0008006" key="5">
    <source>
        <dbReference type="Google" id="ProtNLM"/>
    </source>
</evidence>
<dbReference type="GO" id="GO:0046872">
    <property type="term" value="F:metal ion binding"/>
    <property type="evidence" value="ECO:0007669"/>
    <property type="project" value="InterPro"/>
</dbReference>
<dbReference type="InterPro" id="IPR017517">
    <property type="entry name" value="Maleyloyr_isom"/>
</dbReference>
<dbReference type="GO" id="GO:0005886">
    <property type="term" value="C:plasma membrane"/>
    <property type="evidence" value="ECO:0007669"/>
    <property type="project" value="TreeGrafter"/>
</dbReference>
<organism evidence="3 4">
    <name type="scientific">Parafrankia colletiae</name>
    <dbReference type="NCBI Taxonomy" id="573497"/>
    <lineage>
        <taxon>Bacteria</taxon>
        <taxon>Bacillati</taxon>
        <taxon>Actinomycetota</taxon>
        <taxon>Actinomycetes</taxon>
        <taxon>Frankiales</taxon>
        <taxon>Frankiaceae</taxon>
        <taxon>Parafrankia</taxon>
    </lineage>
</organism>
<evidence type="ECO:0000259" key="2">
    <source>
        <dbReference type="Pfam" id="PF11716"/>
    </source>
</evidence>
<dbReference type="SUPFAM" id="SSF109854">
    <property type="entry name" value="DinB/YfiT-like putative metalloenzymes"/>
    <property type="match status" value="1"/>
</dbReference>
<dbReference type="InterPro" id="IPR034660">
    <property type="entry name" value="DinB/YfiT-like"/>
</dbReference>
<dbReference type="NCBIfam" id="TIGR03083">
    <property type="entry name" value="maleylpyruvate isomerase family mycothiol-dependent enzyme"/>
    <property type="match status" value="1"/>
</dbReference>
<protein>
    <recommendedName>
        <fullName evidence="5">Mycothiol-dependent maleylpyruvate isomerase metal-binding domain-containing protein</fullName>
    </recommendedName>
</protein>
<proteinExistence type="predicted"/>
<reference evidence="4" key="1">
    <citation type="submission" date="2016-07" db="EMBL/GenBank/DDBJ databases">
        <title>Sequence Frankia sp. strain CcI1.17.</title>
        <authorList>
            <person name="Ghodhbane-Gtari F."/>
            <person name="Swanson E."/>
            <person name="Gueddou A."/>
            <person name="Morris K."/>
            <person name="Hezbri K."/>
            <person name="Ktari A."/>
            <person name="Nouioui I."/>
            <person name="Abebe-Akele F."/>
            <person name="Simpson S."/>
            <person name="Thomas K."/>
            <person name="Gtari M."/>
            <person name="Tisa L.S."/>
            <person name="Hurst S."/>
        </authorList>
    </citation>
    <scope>NUCLEOTIDE SEQUENCE [LARGE SCALE GENOMIC DNA]</scope>
    <source>
        <strain evidence="4">Cc1.17</strain>
    </source>
</reference>
<gene>
    <name evidence="3" type="ORF">CC117_06225</name>
</gene>
<dbReference type="AlphaFoldDB" id="A0A1S1QAC2"/>
<sequence>MDYPALLETHADALLTAALRDLDAPVPSCPGWDCRRLVSHVGRLFTVTARHLPRGTTEEPERVPAPPRGDTELADYYRRSVADVLAVLRDVDPRSPAWTFTLHVTPGVAGFWPRRLANETLVHAWDAAGAVGEPPAFPPDRAADGIDELLTLLLPAARAVGLSPPGQGSVHVHLTDVPGEWFVRLDGPTATVTTEHAKGDAALRGPAGPVLLALWGRLDPAAPGAAGGGGPEVHGDAGLLQALRTGR</sequence>
<dbReference type="Proteomes" id="UP000179627">
    <property type="component" value="Unassembled WGS sequence"/>
</dbReference>
<evidence type="ECO:0000313" key="3">
    <source>
        <dbReference type="EMBL" id="OHV30536.1"/>
    </source>
</evidence>
<dbReference type="PANTHER" id="PTHR40758">
    <property type="entry name" value="CONSERVED PROTEIN"/>
    <property type="match status" value="1"/>
</dbReference>
<dbReference type="Pfam" id="PF07398">
    <property type="entry name" value="MDMPI_C"/>
    <property type="match status" value="1"/>
</dbReference>
<dbReference type="Gene3D" id="1.20.120.450">
    <property type="entry name" value="dinb family like domain"/>
    <property type="match status" value="1"/>
</dbReference>
<dbReference type="RefSeq" id="WP_071089119.1">
    <property type="nucleotide sequence ID" value="NZ_MBLM01000152.1"/>
</dbReference>
<accession>A0A1S1QAC2</accession>
<dbReference type="EMBL" id="MBLM01000152">
    <property type="protein sequence ID" value="OHV30536.1"/>
    <property type="molecule type" value="Genomic_DNA"/>
</dbReference>
<dbReference type="OrthoDB" id="3671213at2"/>
<name>A0A1S1QAC2_9ACTN</name>
<dbReference type="InterPro" id="IPR024344">
    <property type="entry name" value="MDMPI_metal-binding"/>
</dbReference>